<evidence type="ECO:0000259" key="10">
    <source>
        <dbReference type="Pfam" id="PF07687"/>
    </source>
</evidence>
<evidence type="ECO:0000256" key="4">
    <source>
        <dbReference type="ARBA" id="ARBA00022571"/>
    </source>
</evidence>
<accession>A0ABY4E4D0</accession>
<dbReference type="RefSeq" id="WP_058304932.1">
    <property type="nucleotide sequence ID" value="NZ_CABKVG010000005.1"/>
</dbReference>
<sequence>MALSASAALLAELVAFDTTSHLSNLELIRFVAARLQQAGIDVDLVYNAEHTKANLFASVGPKERAGIVLSGHTDVVPVAGQAWSSNPFQAEVREGLMYGRGTADMKGFIACAINTMLQAAALEVHTPLHLCLSYDEEIGCIGVRGILDVLKQQLISPKLVIIGEPTLMRIATGHKGKAVYQAVCRGQEGHSAMAPQYTNAIHIASRVIDGITATQTRLANQGAQDAAYDVPYTTLHIGKINGGKALNIVPNECVVDFEIRHLPVDEPQALIEEVHAHIETHHAHALPWLDIAATNQYPGLDTPITVDALRFLQDCLPEPHPVGKITFGTEGGLFTQALDCPVLVCGPGSINVAHKPDEYVALSQLDACDAFLSSVLQRLH</sequence>
<dbReference type="NCBIfam" id="NF005710">
    <property type="entry name" value="PRK07522.1"/>
    <property type="match status" value="1"/>
</dbReference>
<keyword evidence="3" id="KW-0963">Cytoplasm</keyword>
<name>A0ABY4E4D0_9NEIS</name>
<keyword evidence="6" id="KW-0479">Metal-binding</keyword>
<evidence type="ECO:0000256" key="8">
    <source>
        <dbReference type="ARBA" id="ARBA00022833"/>
    </source>
</evidence>
<dbReference type="EMBL" id="CP091511">
    <property type="protein sequence ID" value="UOO90608.1"/>
    <property type="molecule type" value="Genomic_DNA"/>
</dbReference>
<dbReference type="PANTHER" id="PTHR43808">
    <property type="entry name" value="ACETYLORNITHINE DEACETYLASE"/>
    <property type="match status" value="1"/>
</dbReference>
<dbReference type="NCBIfam" id="TIGR01892">
    <property type="entry name" value="AcOrn-deacetyl"/>
    <property type="match status" value="1"/>
</dbReference>
<dbReference type="SUPFAM" id="SSF55031">
    <property type="entry name" value="Bacterial exopeptidase dimerisation domain"/>
    <property type="match status" value="1"/>
</dbReference>
<keyword evidence="4" id="KW-0055">Arginine biosynthesis</keyword>
<evidence type="ECO:0000256" key="6">
    <source>
        <dbReference type="ARBA" id="ARBA00022723"/>
    </source>
</evidence>
<evidence type="ECO:0000313" key="12">
    <source>
        <dbReference type="Proteomes" id="UP000832011"/>
    </source>
</evidence>
<evidence type="ECO:0000256" key="9">
    <source>
        <dbReference type="ARBA" id="ARBA00023285"/>
    </source>
</evidence>
<dbReference type="InterPro" id="IPR001261">
    <property type="entry name" value="ArgE/DapE_CS"/>
</dbReference>
<keyword evidence="9" id="KW-0170">Cobalt</keyword>
<dbReference type="Pfam" id="PF01546">
    <property type="entry name" value="Peptidase_M20"/>
    <property type="match status" value="1"/>
</dbReference>
<keyword evidence="12" id="KW-1185">Reference proteome</keyword>
<dbReference type="InterPro" id="IPR050072">
    <property type="entry name" value="Peptidase_M20A"/>
</dbReference>
<dbReference type="InterPro" id="IPR036264">
    <property type="entry name" value="Bact_exopeptidase_dim_dom"/>
</dbReference>
<feature type="domain" description="Peptidase M20 dimerisation" evidence="10">
    <location>
        <begin position="172"/>
        <end position="283"/>
    </location>
</feature>
<protein>
    <submittedName>
        <fullName evidence="11">Acetylornithine deacetylase</fullName>
        <ecNumber evidence="11">3.5.1.16</ecNumber>
    </submittedName>
</protein>
<proteinExistence type="inferred from homology"/>
<gene>
    <name evidence="11" type="primary">argE</name>
    <name evidence="11" type="ORF">LVJ82_06430</name>
</gene>
<dbReference type="PROSITE" id="PS00759">
    <property type="entry name" value="ARGE_DAPE_CPG2_2"/>
    <property type="match status" value="1"/>
</dbReference>
<evidence type="ECO:0000256" key="1">
    <source>
        <dbReference type="ARBA" id="ARBA00001947"/>
    </source>
</evidence>
<keyword evidence="7 11" id="KW-0378">Hydrolase</keyword>
<dbReference type="InterPro" id="IPR010169">
    <property type="entry name" value="AcOrn-deacetyl"/>
</dbReference>
<keyword evidence="5" id="KW-0028">Amino-acid biosynthesis</keyword>
<dbReference type="GO" id="GO:0008777">
    <property type="term" value="F:acetylornithine deacetylase activity"/>
    <property type="evidence" value="ECO:0007669"/>
    <property type="project" value="UniProtKB-EC"/>
</dbReference>
<evidence type="ECO:0000256" key="2">
    <source>
        <dbReference type="ARBA" id="ARBA00005691"/>
    </source>
</evidence>
<dbReference type="InterPro" id="IPR011650">
    <property type="entry name" value="Peptidase_M20_dimer"/>
</dbReference>
<dbReference type="Proteomes" id="UP000832011">
    <property type="component" value="Chromosome"/>
</dbReference>
<evidence type="ECO:0000313" key="11">
    <source>
        <dbReference type="EMBL" id="UOO90608.1"/>
    </source>
</evidence>
<dbReference type="SUPFAM" id="SSF53187">
    <property type="entry name" value="Zn-dependent exopeptidases"/>
    <property type="match status" value="1"/>
</dbReference>
<comment type="cofactor">
    <cofactor evidence="1">
        <name>Zn(2+)</name>
        <dbReference type="ChEBI" id="CHEBI:29105"/>
    </cofactor>
</comment>
<dbReference type="Gene3D" id="3.30.70.360">
    <property type="match status" value="1"/>
</dbReference>
<organism evidence="11 12">
    <name type="scientific">Vitreoscilla massiliensis</name>
    <dbReference type="NCBI Taxonomy" id="1689272"/>
    <lineage>
        <taxon>Bacteria</taxon>
        <taxon>Pseudomonadati</taxon>
        <taxon>Pseudomonadota</taxon>
        <taxon>Betaproteobacteria</taxon>
        <taxon>Neisseriales</taxon>
        <taxon>Neisseriaceae</taxon>
        <taxon>Vitreoscilla</taxon>
    </lineage>
</organism>
<evidence type="ECO:0000256" key="7">
    <source>
        <dbReference type="ARBA" id="ARBA00022801"/>
    </source>
</evidence>
<dbReference type="EC" id="3.5.1.16" evidence="11"/>
<comment type="similarity">
    <text evidence="2">Belongs to the peptidase M20A family. ArgE subfamily.</text>
</comment>
<dbReference type="Pfam" id="PF07687">
    <property type="entry name" value="M20_dimer"/>
    <property type="match status" value="1"/>
</dbReference>
<dbReference type="InterPro" id="IPR002933">
    <property type="entry name" value="Peptidase_M20"/>
</dbReference>
<reference evidence="11 12" key="1">
    <citation type="journal article" date="2022" name="Res Sq">
        <title>Evolution of multicellular longitudinally dividing oral cavity symbionts (Neisseriaceae).</title>
        <authorList>
            <person name="Nyongesa S."/>
            <person name="Weber P."/>
            <person name="Bernet E."/>
            <person name="Pullido F."/>
            <person name="Nieckarz M."/>
            <person name="Delaby M."/>
            <person name="Nieves C."/>
            <person name="Viehboeck T."/>
            <person name="Krause N."/>
            <person name="Rivera-Millot A."/>
            <person name="Nakamura A."/>
            <person name="Vischer N."/>
            <person name="VanNieuwenhze M."/>
            <person name="Brun Y."/>
            <person name="Cava F."/>
            <person name="Bulgheresi S."/>
            <person name="Veyrier F."/>
        </authorList>
    </citation>
    <scope>NUCLEOTIDE SEQUENCE [LARGE SCALE GENOMIC DNA]</scope>
    <source>
        <strain evidence="11 12">SN4</strain>
    </source>
</reference>
<dbReference type="PANTHER" id="PTHR43808:SF31">
    <property type="entry name" value="N-ACETYL-L-CITRULLINE DEACETYLASE"/>
    <property type="match status" value="1"/>
</dbReference>
<dbReference type="CDD" id="cd03894">
    <property type="entry name" value="M20_ArgE"/>
    <property type="match status" value="1"/>
</dbReference>
<dbReference type="Gene3D" id="3.40.630.10">
    <property type="entry name" value="Zn peptidases"/>
    <property type="match status" value="1"/>
</dbReference>
<evidence type="ECO:0000256" key="3">
    <source>
        <dbReference type="ARBA" id="ARBA00022490"/>
    </source>
</evidence>
<evidence type="ECO:0000256" key="5">
    <source>
        <dbReference type="ARBA" id="ARBA00022605"/>
    </source>
</evidence>
<keyword evidence="8" id="KW-0862">Zinc</keyword>